<comment type="caution">
    <text evidence="1">The sequence shown here is derived from an EMBL/GenBank/DDBJ whole genome shotgun (WGS) entry which is preliminary data.</text>
</comment>
<accession>A0ABP7RX83</accession>
<dbReference type="SUPFAM" id="SSF109854">
    <property type="entry name" value="DinB/YfiT-like putative metalloenzymes"/>
    <property type="match status" value="1"/>
</dbReference>
<organism evidence="1 2">
    <name type="scientific">Hymenobacter fastidiosus</name>
    <dbReference type="NCBI Taxonomy" id="486264"/>
    <lineage>
        <taxon>Bacteria</taxon>
        <taxon>Pseudomonadati</taxon>
        <taxon>Bacteroidota</taxon>
        <taxon>Cytophagia</taxon>
        <taxon>Cytophagales</taxon>
        <taxon>Hymenobacteraceae</taxon>
        <taxon>Hymenobacter</taxon>
    </lineage>
</organism>
<keyword evidence="2" id="KW-1185">Reference proteome</keyword>
<dbReference type="InterPro" id="IPR034660">
    <property type="entry name" value="DinB/YfiT-like"/>
</dbReference>
<dbReference type="EMBL" id="BAABDJ010000007">
    <property type="protein sequence ID" value="GAA4003568.1"/>
    <property type="molecule type" value="Genomic_DNA"/>
</dbReference>
<dbReference type="RefSeq" id="WP_345071919.1">
    <property type="nucleotide sequence ID" value="NZ_BAABDJ010000007.1"/>
</dbReference>
<name>A0ABP7RX83_9BACT</name>
<sequence length="75" mass="8559">MNATTFLETLHSRVQQQHTTVSADFAPLEATLLNFKPGPESWSILECLEHLNRYSRYYNERLAQALARPAAVPSR</sequence>
<reference evidence="2" key="1">
    <citation type="journal article" date="2019" name="Int. J. Syst. Evol. Microbiol.">
        <title>The Global Catalogue of Microorganisms (GCM) 10K type strain sequencing project: providing services to taxonomists for standard genome sequencing and annotation.</title>
        <authorList>
            <consortium name="The Broad Institute Genomics Platform"/>
            <consortium name="The Broad Institute Genome Sequencing Center for Infectious Disease"/>
            <person name="Wu L."/>
            <person name="Ma J."/>
        </authorList>
    </citation>
    <scope>NUCLEOTIDE SEQUENCE [LARGE SCALE GENOMIC DNA]</scope>
    <source>
        <strain evidence="2">JCM 17224</strain>
    </source>
</reference>
<evidence type="ECO:0008006" key="3">
    <source>
        <dbReference type="Google" id="ProtNLM"/>
    </source>
</evidence>
<protein>
    <recommendedName>
        <fullName evidence="3">DinB-like domain-containing protein</fullName>
    </recommendedName>
</protein>
<dbReference type="Proteomes" id="UP001500567">
    <property type="component" value="Unassembled WGS sequence"/>
</dbReference>
<gene>
    <name evidence="1" type="ORF">GCM10022408_13940</name>
</gene>
<proteinExistence type="predicted"/>
<evidence type="ECO:0000313" key="2">
    <source>
        <dbReference type="Proteomes" id="UP001500567"/>
    </source>
</evidence>
<evidence type="ECO:0000313" key="1">
    <source>
        <dbReference type="EMBL" id="GAA4003568.1"/>
    </source>
</evidence>
<dbReference type="Gene3D" id="1.20.120.450">
    <property type="entry name" value="dinb family like domain"/>
    <property type="match status" value="1"/>
</dbReference>